<dbReference type="EMBL" id="JTDO01000001">
    <property type="protein sequence ID" value="KLT73948.1"/>
    <property type="molecule type" value="Genomic_DNA"/>
</dbReference>
<dbReference type="InterPro" id="IPR011050">
    <property type="entry name" value="Pectin_lyase_fold/virulence"/>
</dbReference>
<evidence type="ECO:0000313" key="3">
    <source>
        <dbReference type="Proteomes" id="UP000036027"/>
    </source>
</evidence>
<dbReference type="AlphaFoldDB" id="A0A0J1C6H4"/>
<dbReference type="Pfam" id="PF13229">
    <property type="entry name" value="Beta_helix"/>
    <property type="match status" value="1"/>
</dbReference>
<dbReference type="Proteomes" id="UP000036027">
    <property type="component" value="Unassembled WGS sequence"/>
</dbReference>
<evidence type="ECO:0000313" key="2">
    <source>
        <dbReference type="EMBL" id="KLT73948.1"/>
    </source>
</evidence>
<keyword evidence="3" id="KW-1185">Reference proteome</keyword>
<dbReference type="STRING" id="1470200.PL75_00020"/>
<dbReference type="PATRIC" id="fig|1470200.3.peg.3"/>
<dbReference type="InterPro" id="IPR012334">
    <property type="entry name" value="Pectin_lyas_fold"/>
</dbReference>
<feature type="domain" description="Right handed beta helix" evidence="1">
    <location>
        <begin position="145"/>
        <end position="256"/>
    </location>
</feature>
<evidence type="ECO:0000259" key="1">
    <source>
        <dbReference type="Pfam" id="PF13229"/>
    </source>
</evidence>
<proteinExistence type="predicted"/>
<dbReference type="Gene3D" id="2.160.20.10">
    <property type="entry name" value="Single-stranded right-handed beta-helix, Pectin lyase-like"/>
    <property type="match status" value="1"/>
</dbReference>
<reference evidence="2 3" key="1">
    <citation type="submission" date="2014-11" db="EMBL/GenBank/DDBJ databases">
        <title>Genome of a novel goose pathogen.</title>
        <authorList>
            <person name="Hansen C.M."/>
            <person name="Hueffer K."/>
            <person name="Choi S.C."/>
        </authorList>
    </citation>
    <scope>NUCLEOTIDE SEQUENCE [LARGE SCALE GENOMIC DNA]</scope>
    <source>
        <strain evidence="2 3">KH1503</strain>
    </source>
</reference>
<organism evidence="2 3">
    <name type="scientific">Neisseria arctica</name>
    <dbReference type="NCBI Taxonomy" id="1470200"/>
    <lineage>
        <taxon>Bacteria</taxon>
        <taxon>Pseudomonadati</taxon>
        <taxon>Pseudomonadota</taxon>
        <taxon>Betaproteobacteria</taxon>
        <taxon>Neisseriales</taxon>
        <taxon>Neisseriaceae</taxon>
        <taxon>Neisseria</taxon>
    </lineage>
</organism>
<name>A0A0J1C6H4_9NEIS</name>
<protein>
    <recommendedName>
        <fullName evidence="1">Right handed beta helix domain-containing protein</fullName>
    </recommendedName>
</protein>
<dbReference type="SMART" id="SM00710">
    <property type="entry name" value="PbH1"/>
    <property type="match status" value="6"/>
</dbReference>
<sequence length="338" mass="37162">MYFPWSAVMATQTTMCSNSQLADILTPTDSENNSIEVRCSATLPATARIGKRLIFSGNQASGITFDCNGATIDSGKSGKIDSVLIRSIQQKGQWQAPQNITLRNCRIEGSIRIQGMAANGEGGLLRTSSLQNDHTQRAQQAAPRNIRLENLIINGHGRIPLYIAPGVTQITVSDSHISGRSNSVAVYLDAESANNTFIRNTVDSKTARELIAIDGSARNTFQNNRFSSLNKGGIYLYRNCGEGGTIRHQTPSENIIRNNTFFYRKYKGSLPSIWLGARNGKRNYCQADAGYSFGSSADNADFADNNTVSNNRIYRLQPQIMIRDHGQNNRISGNQTVW</sequence>
<dbReference type="InterPro" id="IPR039448">
    <property type="entry name" value="Beta_helix"/>
</dbReference>
<gene>
    <name evidence="2" type="ORF">PL75_00020</name>
</gene>
<dbReference type="SUPFAM" id="SSF51126">
    <property type="entry name" value="Pectin lyase-like"/>
    <property type="match status" value="1"/>
</dbReference>
<dbReference type="InterPro" id="IPR006626">
    <property type="entry name" value="PbH1"/>
</dbReference>
<accession>A0A0J1C6H4</accession>
<comment type="caution">
    <text evidence="2">The sequence shown here is derived from an EMBL/GenBank/DDBJ whole genome shotgun (WGS) entry which is preliminary data.</text>
</comment>